<dbReference type="InterPro" id="IPR011990">
    <property type="entry name" value="TPR-like_helical_dom_sf"/>
</dbReference>
<dbReference type="PANTHER" id="PTHR13098:SF5">
    <property type="entry name" value="WOLFRAM SYNDROME 1B (WOLFRAMIN)"/>
    <property type="match status" value="1"/>
</dbReference>
<feature type="transmembrane region" description="Helical" evidence="2">
    <location>
        <begin position="539"/>
        <end position="559"/>
    </location>
</feature>
<dbReference type="InterPro" id="IPR045458">
    <property type="entry name" value="Wolframin_Sel1-like_rpt"/>
</dbReference>
<proteinExistence type="predicted"/>
<evidence type="ECO:0000256" key="1">
    <source>
        <dbReference type="SAM" id="MobiDB-lite"/>
    </source>
</evidence>
<feature type="transmembrane region" description="Helical" evidence="2">
    <location>
        <begin position="414"/>
        <end position="431"/>
    </location>
</feature>
<evidence type="ECO:0000259" key="5">
    <source>
        <dbReference type="Pfam" id="PF20053"/>
    </source>
</evidence>
<protein>
    <submittedName>
        <fullName evidence="6">Wolframin</fullName>
    </submittedName>
</protein>
<evidence type="ECO:0000313" key="6">
    <source>
        <dbReference type="EMBL" id="KAI2657224.1"/>
    </source>
</evidence>
<dbReference type="InterPro" id="IPR026209">
    <property type="entry name" value="Wolframin_fam"/>
</dbReference>
<dbReference type="PANTHER" id="PTHR13098">
    <property type="entry name" value="WOLFRAMIN"/>
    <property type="match status" value="1"/>
</dbReference>
<dbReference type="InterPro" id="IPR026208">
    <property type="entry name" value="Wolframin"/>
</dbReference>
<evidence type="ECO:0000256" key="2">
    <source>
        <dbReference type="SAM" id="Phobius"/>
    </source>
</evidence>
<keyword evidence="2" id="KW-1133">Transmembrane helix</keyword>
<dbReference type="Pfam" id="PF19914">
    <property type="entry name" value="WEF-hand"/>
    <property type="match status" value="1"/>
</dbReference>
<feature type="transmembrane region" description="Helical" evidence="2">
    <location>
        <begin position="644"/>
        <end position="663"/>
    </location>
</feature>
<feature type="transmembrane region" description="Helical" evidence="2">
    <location>
        <begin position="508"/>
        <end position="527"/>
    </location>
</feature>
<feature type="region of interest" description="Disordered" evidence="1">
    <location>
        <begin position="39"/>
        <end position="86"/>
    </location>
</feature>
<keyword evidence="2" id="KW-0812">Transmembrane</keyword>
<feature type="compositionally biased region" description="Polar residues" evidence="1">
    <location>
        <begin position="60"/>
        <end position="76"/>
    </location>
</feature>
<evidence type="ECO:0000313" key="7">
    <source>
        <dbReference type="Proteomes" id="UP000830375"/>
    </source>
</evidence>
<accession>A0ABQ8M3H2</accession>
<feature type="compositionally biased region" description="Low complexity" evidence="1">
    <location>
        <begin position="39"/>
        <end position="59"/>
    </location>
</feature>
<dbReference type="PRINTS" id="PR02060">
    <property type="entry name" value="WOLFFAMILY"/>
</dbReference>
<dbReference type="InterPro" id="IPR045461">
    <property type="entry name" value="Wolframin_OB_fold"/>
</dbReference>
<feature type="transmembrane region" description="Helical" evidence="2">
    <location>
        <begin position="571"/>
        <end position="593"/>
    </location>
</feature>
<name>A0ABQ8M3H2_LABRO</name>
<dbReference type="Gene3D" id="1.25.40.10">
    <property type="entry name" value="Tetratricopeptide repeat domain"/>
    <property type="match status" value="1"/>
</dbReference>
<feature type="domain" description="Wolframin EF-hand" evidence="4">
    <location>
        <begin position="184"/>
        <end position="263"/>
    </location>
</feature>
<sequence>MLFSTGGLEMDASLLESPLSPPASPVPTAFSASGHTIHSMSFSSMPSPSPSTMTTPPHHASQTGRSQLNAASNSHTAFPGQSPFPLQGEITEELSIDDLKQRAKNGDTKAQTEVGRYYLRLAEQEDEEVNSVTAVTWLLQAAKNGRKDAVKLLQRCLHERRGITAENREEVCSLACESRFQRSVRKAALVMYWKLNPERKKNITASELLENVSQLNDETDGAPSSPLLTPTQKQRKVLESLVARDGADYVGVEQFVENTKQYAEGISPTPVMEGFAGDDDDDDDEGLVKNPDELPLHQKVLKFPLHAVMEVKEVLIDWASRAGMQWISALIPTHHINALIFFFIISNLTLEFFVLVIPLIVFYLSFVSMVICTLRIFQNSKAWENFKALTAMLSHFEPGIDLEQAESNFTWNHLEPYLYFLLSALFLILSFPVADKSWLPCSELATVAVFFTVSSYLSLRPTAQQHAKFALLSQVASAISEFMNQLLGGWMGRILGGAWFSMHLGDCLVLHVGVPCALYLYLLYLCSRMATAGGARGTYCVLLPYLVCFIWCELSVTLLQESTALGLMRTAVGYLLFFFALPVLSLALAAVMLVQVVQWFLALELTKMVVTVCVCVLPVLLHWWTRFSVSPLAVLRSLRRSSVVKLILVWISALMLFSWFYVYRSEGMKVYNSTLTWQEYSDLCGPRAWKERNMAHAQILCSHLEGHRVTWEGRFKYVRVTEIENGVQAVINLLPVFVADWVRCLYGEEYPACEETQPGPAEPLCQLKALAKHKCHVKRFDYYKFEVTMGMPQKGRNGAQDFDDATKDIVLRASNEFRRVLLALSSGSVVEFSTVLEGRLGSKWPVFELKALRCKTCASPLVPIQRQVKIEQDWRGNARNAFAFAFNFLFHPVLSAEVDAPTAEVPSNVPGGPCNVPAWSNTAASKFLVILKTFVSWFRCVYLGLTLHERGPPEADLDTPVLQKPKKMPLQSLNS</sequence>
<dbReference type="Proteomes" id="UP000830375">
    <property type="component" value="Unassembled WGS sequence"/>
</dbReference>
<dbReference type="InterPro" id="IPR045400">
    <property type="entry name" value="Wolframin_Cys-rich"/>
</dbReference>
<keyword evidence="2" id="KW-0472">Membrane</keyword>
<dbReference type="Pfam" id="PF20053">
    <property type="entry name" value="WC-rich"/>
    <property type="match status" value="1"/>
</dbReference>
<dbReference type="Pfam" id="PF19913">
    <property type="entry name" value="WCOB"/>
    <property type="match status" value="1"/>
</dbReference>
<dbReference type="EMBL" id="JACTAM010000014">
    <property type="protein sequence ID" value="KAI2657224.1"/>
    <property type="molecule type" value="Genomic_DNA"/>
</dbReference>
<feature type="domain" description="Wolframin OB-fold" evidence="3">
    <location>
        <begin position="780"/>
        <end position="896"/>
    </location>
</feature>
<feature type="transmembrane region" description="Helical" evidence="2">
    <location>
        <begin position="352"/>
        <end position="377"/>
    </location>
</feature>
<feature type="domain" description="Wolframin cysteine-rich" evidence="5">
    <location>
        <begin position="677"/>
        <end position="779"/>
    </location>
</feature>
<feature type="transmembrane region" description="Helical" evidence="2">
    <location>
        <begin position="605"/>
        <end position="624"/>
    </location>
</feature>
<comment type="caution">
    <text evidence="6">The sequence shown here is derived from an EMBL/GenBank/DDBJ whole genome shotgun (WGS) entry which is preliminary data.</text>
</comment>
<keyword evidence="7" id="KW-1185">Reference proteome</keyword>
<feature type="transmembrane region" description="Helical" evidence="2">
    <location>
        <begin position="437"/>
        <end position="457"/>
    </location>
</feature>
<organism evidence="6 7">
    <name type="scientific">Labeo rohita</name>
    <name type="common">Indian major carp</name>
    <name type="synonym">Cyprinus rohita</name>
    <dbReference type="NCBI Taxonomy" id="84645"/>
    <lineage>
        <taxon>Eukaryota</taxon>
        <taxon>Metazoa</taxon>
        <taxon>Chordata</taxon>
        <taxon>Craniata</taxon>
        <taxon>Vertebrata</taxon>
        <taxon>Euteleostomi</taxon>
        <taxon>Actinopterygii</taxon>
        <taxon>Neopterygii</taxon>
        <taxon>Teleostei</taxon>
        <taxon>Ostariophysi</taxon>
        <taxon>Cypriniformes</taxon>
        <taxon>Cyprinidae</taxon>
        <taxon>Labeoninae</taxon>
        <taxon>Labeonini</taxon>
        <taxon>Labeo</taxon>
    </lineage>
</organism>
<gene>
    <name evidence="6" type="ORF">H4Q32_021331</name>
</gene>
<dbReference type="InterPro" id="IPR045460">
    <property type="entry name" value="Wolframin_EF-hand"/>
</dbReference>
<dbReference type="PRINTS" id="PR02061">
    <property type="entry name" value="WOLFRAMIN"/>
</dbReference>
<evidence type="ECO:0000259" key="3">
    <source>
        <dbReference type="Pfam" id="PF19913"/>
    </source>
</evidence>
<evidence type="ECO:0000259" key="4">
    <source>
        <dbReference type="Pfam" id="PF19914"/>
    </source>
</evidence>
<reference evidence="6 7" key="1">
    <citation type="submission" date="2022-01" db="EMBL/GenBank/DDBJ databases">
        <title>A high-quality chromosome-level genome assembly of rohu carp, Labeo rohita.</title>
        <authorList>
            <person name="Arick M.A. II"/>
            <person name="Hsu C.-Y."/>
            <person name="Magbanua Z."/>
            <person name="Pechanova O."/>
            <person name="Grover C."/>
            <person name="Miller E."/>
            <person name="Thrash A."/>
            <person name="Ezzel L."/>
            <person name="Alam S."/>
            <person name="Benzie J."/>
            <person name="Hamilton M."/>
            <person name="Karsi A."/>
            <person name="Lawrence M.L."/>
            <person name="Peterson D.G."/>
        </authorList>
    </citation>
    <scope>NUCLEOTIDE SEQUENCE [LARGE SCALE GENOMIC DNA]</scope>
    <source>
        <strain evidence="7">BAU-BD-2019</strain>
        <tissue evidence="6">Blood</tissue>
    </source>
</reference>
<dbReference type="Pfam" id="PF20023">
    <property type="entry name" value="WSLR"/>
    <property type="match status" value="2"/>
</dbReference>